<dbReference type="InterPro" id="IPR029058">
    <property type="entry name" value="AB_hydrolase_fold"/>
</dbReference>
<dbReference type="AlphaFoldDB" id="A0ABD3E8H0"/>
<comment type="caution">
    <text evidence="1">The sequence shown here is derived from an EMBL/GenBank/DDBJ whole genome shotgun (WGS) entry which is preliminary data.</text>
</comment>
<dbReference type="PANTHER" id="PTHR10992:SF943">
    <property type="entry name" value="METHYLESTERASE 10"/>
    <property type="match status" value="1"/>
</dbReference>
<dbReference type="InterPro" id="IPR045889">
    <property type="entry name" value="MES/HNL"/>
</dbReference>
<reference evidence="2" key="1">
    <citation type="journal article" date="2024" name="IScience">
        <title>Strigolactones Initiate the Formation of Haustorium-like Structures in Castilleja.</title>
        <authorList>
            <person name="Buerger M."/>
            <person name="Peterson D."/>
            <person name="Chory J."/>
        </authorList>
    </citation>
    <scope>NUCLEOTIDE SEQUENCE [LARGE SCALE GENOMIC DNA]</scope>
</reference>
<accession>A0ABD3E8H0</accession>
<gene>
    <name evidence="1" type="ORF">CASFOL_005807</name>
</gene>
<name>A0ABD3E8H0_9LAMI</name>
<dbReference type="PANTHER" id="PTHR10992">
    <property type="entry name" value="METHYLESTERASE FAMILY MEMBER"/>
    <property type="match status" value="1"/>
</dbReference>
<proteinExistence type="predicted"/>
<dbReference type="Gene3D" id="3.40.50.1820">
    <property type="entry name" value="alpha/beta hydrolase"/>
    <property type="match status" value="1"/>
</dbReference>
<organism evidence="1 2">
    <name type="scientific">Castilleja foliolosa</name>
    <dbReference type="NCBI Taxonomy" id="1961234"/>
    <lineage>
        <taxon>Eukaryota</taxon>
        <taxon>Viridiplantae</taxon>
        <taxon>Streptophyta</taxon>
        <taxon>Embryophyta</taxon>
        <taxon>Tracheophyta</taxon>
        <taxon>Spermatophyta</taxon>
        <taxon>Magnoliopsida</taxon>
        <taxon>eudicotyledons</taxon>
        <taxon>Gunneridae</taxon>
        <taxon>Pentapetalae</taxon>
        <taxon>asterids</taxon>
        <taxon>lamiids</taxon>
        <taxon>Lamiales</taxon>
        <taxon>Orobanchaceae</taxon>
        <taxon>Pedicularideae</taxon>
        <taxon>Castillejinae</taxon>
        <taxon>Castilleja</taxon>
    </lineage>
</organism>
<dbReference type="EMBL" id="JAVIJP010000007">
    <property type="protein sequence ID" value="KAL3649404.1"/>
    <property type="molecule type" value="Genomic_DNA"/>
</dbReference>
<evidence type="ECO:0000313" key="1">
    <source>
        <dbReference type="EMBL" id="KAL3649404.1"/>
    </source>
</evidence>
<keyword evidence="2" id="KW-1185">Reference proteome</keyword>
<protein>
    <submittedName>
        <fullName evidence="1">Uncharacterized protein</fullName>
    </submittedName>
</protein>
<dbReference type="Proteomes" id="UP001632038">
    <property type="component" value="Unassembled WGS sequence"/>
</dbReference>
<evidence type="ECO:0000313" key="2">
    <source>
        <dbReference type="Proteomes" id="UP001632038"/>
    </source>
</evidence>
<dbReference type="SUPFAM" id="SSF53474">
    <property type="entry name" value="alpha/beta-Hydrolases"/>
    <property type="match status" value="1"/>
</dbReference>
<sequence length="129" mass="14841">MDCQFTFDQESGKVPISASMGPEFIMASKLYKHCPLMDVELGKMLVRPNLFFVEELSKKSLLTQERYGEMKRCYVICEEDETMEEEFQRYNIEKSPPDDVISIAGAGHMVMLSKPQQLCSLLLDLAQKY</sequence>